<dbReference type="PROSITE" id="PS01043">
    <property type="entry name" value="TRANSPOSASE_IS30"/>
    <property type="match status" value="1"/>
</dbReference>
<dbReference type="PATRIC" id="fig|36861.3.peg.1501"/>
<dbReference type="EMBL" id="LDUG01000022">
    <property type="protein sequence ID" value="KVW95886.1"/>
    <property type="molecule type" value="Genomic_DNA"/>
</dbReference>
<dbReference type="InterPro" id="IPR036397">
    <property type="entry name" value="RNaseH_sf"/>
</dbReference>
<keyword evidence="4" id="KW-0238">DNA-binding</keyword>
<keyword evidence="5" id="KW-0233">DNA recombination</keyword>
<evidence type="ECO:0000313" key="7">
    <source>
        <dbReference type="EMBL" id="KVW95886.1"/>
    </source>
</evidence>
<dbReference type="GO" id="GO:0006313">
    <property type="term" value="P:DNA transposition"/>
    <property type="evidence" value="ECO:0007669"/>
    <property type="project" value="InterPro"/>
</dbReference>
<dbReference type="InterPro" id="IPR001584">
    <property type="entry name" value="Integrase_cat-core"/>
</dbReference>
<dbReference type="InterPro" id="IPR053392">
    <property type="entry name" value="Transposase_IS30-like"/>
</dbReference>
<reference evidence="7 8" key="1">
    <citation type="journal article" date="2015" name="Appl. Environ. Microbiol.">
        <title>Aerobic and Anaerobic Thiosulfate Oxidation by a Cold-Adapted, Subglacial Chemoautotroph.</title>
        <authorList>
            <person name="Harrold Z.R."/>
            <person name="Skidmore M.L."/>
            <person name="Hamilton T.L."/>
            <person name="Desch L."/>
            <person name="Amada K."/>
            <person name="van Gelder W."/>
            <person name="Glover K."/>
            <person name="Roden E.E."/>
            <person name="Boyd E.S."/>
        </authorList>
    </citation>
    <scope>NUCLEOTIDE SEQUENCE [LARGE SCALE GENOMIC DNA]</scope>
    <source>
        <strain evidence="7 8">RG</strain>
    </source>
</reference>
<dbReference type="GO" id="GO:0003677">
    <property type="term" value="F:DNA binding"/>
    <property type="evidence" value="ECO:0007669"/>
    <property type="project" value="UniProtKB-KW"/>
</dbReference>
<dbReference type="InterPro" id="IPR025246">
    <property type="entry name" value="IS30-like_HTH"/>
</dbReference>
<dbReference type="Gene3D" id="3.30.420.10">
    <property type="entry name" value="Ribonuclease H-like superfamily/Ribonuclease H"/>
    <property type="match status" value="1"/>
</dbReference>
<gene>
    <name evidence="7" type="ORF">ABW22_09225</name>
</gene>
<dbReference type="AlphaFoldDB" id="A0A106BNT9"/>
<dbReference type="PROSITE" id="PS50994">
    <property type="entry name" value="INTEGRASE"/>
    <property type="match status" value="1"/>
</dbReference>
<dbReference type="Proteomes" id="UP000064243">
    <property type="component" value="Unassembled WGS sequence"/>
</dbReference>
<organism evidence="7 8">
    <name type="scientific">Thiobacillus denitrificans</name>
    <dbReference type="NCBI Taxonomy" id="36861"/>
    <lineage>
        <taxon>Bacteria</taxon>
        <taxon>Pseudomonadati</taxon>
        <taxon>Pseudomonadota</taxon>
        <taxon>Betaproteobacteria</taxon>
        <taxon>Nitrosomonadales</taxon>
        <taxon>Thiobacillaceae</taxon>
        <taxon>Thiobacillus</taxon>
    </lineage>
</organism>
<name>A0A106BNT9_THIDE</name>
<dbReference type="InterPro" id="IPR012337">
    <property type="entry name" value="RNaseH-like_sf"/>
</dbReference>
<accession>A0A106BNT9</accession>
<evidence type="ECO:0000256" key="1">
    <source>
        <dbReference type="ARBA" id="ARBA00002190"/>
    </source>
</evidence>
<dbReference type="GO" id="GO:0005829">
    <property type="term" value="C:cytosol"/>
    <property type="evidence" value="ECO:0007669"/>
    <property type="project" value="TreeGrafter"/>
</dbReference>
<protein>
    <submittedName>
        <fullName evidence="7">Transcriptional regulator</fullName>
    </submittedName>
</protein>
<sequence length="356" mass="40109">MGKNYKQLSLEERTMIQTQLSMGFKPGQIAQELGRSASTLSRELKRNGWVRPQQPRCPGRPRLAGGYRSEAAHTQACASKVKPRVERRLRPGAALWDQVMRYLKAGYSPEQIAGTLAAVHPDLPSLQVSHETLYTAIYAMPRGELRTEVIGWLRFGHAKRRPRARGEDRRGKIPDMVSIHDRPPEIEERLVPGHWEGDLIKGAYNRSAVGTLVERTTLFTVLARMDNASAESAVKGFGHVLNRIEAQKRLSMTYDQGREMAAHQQLTFDTGVKVYFADPHSPWQRGINENTNGLLRQYLPKGSDLSGFDQDELDEIAWKLNTRPRKSLGFKCPAELFTPDAFDFKQHHAALFALGA</sequence>
<dbReference type="Pfam" id="PF00665">
    <property type="entry name" value="rve"/>
    <property type="match status" value="1"/>
</dbReference>
<keyword evidence="3" id="KW-0815">Transposition</keyword>
<evidence type="ECO:0000256" key="2">
    <source>
        <dbReference type="ARBA" id="ARBA00006363"/>
    </source>
</evidence>
<comment type="caution">
    <text evidence="7">The sequence shown here is derived from an EMBL/GenBank/DDBJ whole genome shotgun (WGS) entry which is preliminary data.</text>
</comment>
<feature type="domain" description="Integrase catalytic" evidence="6">
    <location>
        <begin position="188"/>
        <end position="341"/>
    </location>
</feature>
<dbReference type="PANTHER" id="PTHR10948:SF23">
    <property type="entry name" value="TRANSPOSASE INSI FOR INSERTION SEQUENCE ELEMENT IS30A-RELATED"/>
    <property type="match status" value="1"/>
</dbReference>
<dbReference type="RefSeq" id="WP_059755298.1">
    <property type="nucleotide sequence ID" value="NZ_LDUG01000022.1"/>
</dbReference>
<evidence type="ECO:0000256" key="5">
    <source>
        <dbReference type="ARBA" id="ARBA00023172"/>
    </source>
</evidence>
<comment type="similarity">
    <text evidence="2">Belongs to the transposase IS30 family.</text>
</comment>
<dbReference type="InterPro" id="IPR001598">
    <property type="entry name" value="Transposase_IS30_CS"/>
</dbReference>
<proteinExistence type="inferred from homology"/>
<comment type="function">
    <text evidence="1">Required for the transposition of the insertion element.</text>
</comment>
<evidence type="ECO:0000256" key="4">
    <source>
        <dbReference type="ARBA" id="ARBA00023125"/>
    </source>
</evidence>
<dbReference type="GO" id="GO:0004803">
    <property type="term" value="F:transposase activity"/>
    <property type="evidence" value="ECO:0007669"/>
    <property type="project" value="InterPro"/>
</dbReference>
<evidence type="ECO:0000313" key="8">
    <source>
        <dbReference type="Proteomes" id="UP000064243"/>
    </source>
</evidence>
<evidence type="ECO:0000256" key="3">
    <source>
        <dbReference type="ARBA" id="ARBA00022578"/>
    </source>
</evidence>
<dbReference type="OrthoDB" id="9803231at2"/>
<dbReference type="NCBIfam" id="NF033563">
    <property type="entry name" value="transpos_IS30"/>
    <property type="match status" value="1"/>
</dbReference>
<dbReference type="InterPro" id="IPR051917">
    <property type="entry name" value="Transposase-Integrase"/>
</dbReference>
<dbReference type="Pfam" id="PF13936">
    <property type="entry name" value="HTH_38"/>
    <property type="match status" value="1"/>
</dbReference>
<dbReference type="GO" id="GO:0015074">
    <property type="term" value="P:DNA integration"/>
    <property type="evidence" value="ECO:0007669"/>
    <property type="project" value="InterPro"/>
</dbReference>
<keyword evidence="8" id="KW-1185">Reference proteome</keyword>
<evidence type="ECO:0000259" key="6">
    <source>
        <dbReference type="PROSITE" id="PS50994"/>
    </source>
</evidence>
<dbReference type="SUPFAM" id="SSF53098">
    <property type="entry name" value="Ribonuclease H-like"/>
    <property type="match status" value="1"/>
</dbReference>
<dbReference type="PANTHER" id="PTHR10948">
    <property type="entry name" value="TRANSPOSASE"/>
    <property type="match status" value="1"/>
</dbReference>